<evidence type="ECO:0000256" key="2">
    <source>
        <dbReference type="ARBA" id="ARBA00022840"/>
    </source>
</evidence>
<dbReference type="Gene3D" id="3.40.50.300">
    <property type="entry name" value="P-loop containing nucleotide triphosphate hydrolases"/>
    <property type="match status" value="1"/>
</dbReference>
<dbReference type="PROSITE" id="PS50005">
    <property type="entry name" value="TPR"/>
    <property type="match status" value="1"/>
</dbReference>
<keyword evidence="1" id="KW-0547">Nucleotide-binding</keyword>
<dbReference type="RefSeq" id="WP_095042131.1">
    <property type="nucleotide sequence ID" value="NZ_LN890655.1"/>
</dbReference>
<dbReference type="PANTHER" id="PTHR16305:SF28">
    <property type="entry name" value="GUANYLATE CYCLASE DOMAIN-CONTAINING PROTEIN"/>
    <property type="match status" value="1"/>
</dbReference>
<feature type="repeat" description="TPR" evidence="3">
    <location>
        <begin position="940"/>
        <end position="973"/>
    </location>
</feature>
<evidence type="ECO:0000313" key="5">
    <source>
        <dbReference type="EMBL" id="CUS02527.2"/>
    </source>
</evidence>
<feature type="domain" description="Guanylate cyclase" evidence="4">
    <location>
        <begin position="304"/>
        <end position="380"/>
    </location>
</feature>
<dbReference type="Pfam" id="PF00211">
    <property type="entry name" value="Guanylate_cyc"/>
    <property type="match status" value="1"/>
</dbReference>
<dbReference type="KEGG" id="pbf:CFX0092_A0649"/>
<dbReference type="OrthoDB" id="134626at2"/>
<dbReference type="InterPro" id="IPR027417">
    <property type="entry name" value="P-loop_NTPase"/>
</dbReference>
<evidence type="ECO:0000256" key="3">
    <source>
        <dbReference type="PROSITE-ProRule" id="PRU00339"/>
    </source>
</evidence>
<dbReference type="PROSITE" id="PS50125">
    <property type="entry name" value="GUANYLATE_CYCLASE_2"/>
    <property type="match status" value="2"/>
</dbReference>
<dbReference type="SUPFAM" id="SSF52540">
    <property type="entry name" value="P-loop containing nucleoside triphosphate hydrolases"/>
    <property type="match status" value="1"/>
</dbReference>
<dbReference type="EMBL" id="LN890655">
    <property type="protein sequence ID" value="CUS02527.2"/>
    <property type="molecule type" value="Genomic_DNA"/>
</dbReference>
<organism evidence="5 6">
    <name type="scientific">Candidatus Promineifilum breve</name>
    <dbReference type="NCBI Taxonomy" id="1806508"/>
    <lineage>
        <taxon>Bacteria</taxon>
        <taxon>Bacillati</taxon>
        <taxon>Chloroflexota</taxon>
        <taxon>Ardenticatenia</taxon>
        <taxon>Candidatus Promineifilales</taxon>
        <taxon>Candidatus Promineifilaceae</taxon>
        <taxon>Candidatus Promineifilum</taxon>
    </lineage>
</organism>
<dbReference type="Proteomes" id="UP000215027">
    <property type="component" value="Chromosome I"/>
</dbReference>
<keyword evidence="6" id="KW-1185">Reference proteome</keyword>
<dbReference type="Pfam" id="PF13424">
    <property type="entry name" value="TPR_12"/>
    <property type="match status" value="1"/>
</dbReference>
<evidence type="ECO:0000259" key="4">
    <source>
        <dbReference type="PROSITE" id="PS50125"/>
    </source>
</evidence>
<dbReference type="GO" id="GO:0005737">
    <property type="term" value="C:cytoplasm"/>
    <property type="evidence" value="ECO:0007669"/>
    <property type="project" value="TreeGrafter"/>
</dbReference>
<dbReference type="CDD" id="cd07302">
    <property type="entry name" value="CHD"/>
    <property type="match status" value="2"/>
</dbReference>
<dbReference type="Gene3D" id="3.30.70.1230">
    <property type="entry name" value="Nucleotide cyclase"/>
    <property type="match status" value="2"/>
</dbReference>
<dbReference type="Gene3D" id="1.25.40.10">
    <property type="entry name" value="Tetratricopeptide repeat domain"/>
    <property type="match status" value="2"/>
</dbReference>
<dbReference type="InterPro" id="IPR041664">
    <property type="entry name" value="AAA_16"/>
</dbReference>
<accession>A0A170PEE0</accession>
<dbReference type="InterPro" id="IPR019734">
    <property type="entry name" value="TPR_rpt"/>
</dbReference>
<keyword evidence="3" id="KW-0802">TPR repeat</keyword>
<dbReference type="Pfam" id="PF13191">
    <property type="entry name" value="AAA_16"/>
    <property type="match status" value="1"/>
</dbReference>
<dbReference type="GO" id="GO:0004016">
    <property type="term" value="F:adenylate cyclase activity"/>
    <property type="evidence" value="ECO:0007669"/>
    <property type="project" value="TreeGrafter"/>
</dbReference>
<gene>
    <name evidence="5" type="ORF">CFX0092_A0649</name>
</gene>
<evidence type="ECO:0000313" key="6">
    <source>
        <dbReference type="Proteomes" id="UP000215027"/>
    </source>
</evidence>
<dbReference type="GO" id="GO:0005524">
    <property type="term" value="F:ATP binding"/>
    <property type="evidence" value="ECO:0007669"/>
    <property type="project" value="UniProtKB-KW"/>
</dbReference>
<dbReference type="SUPFAM" id="SSF55073">
    <property type="entry name" value="Nucleotide cyclase"/>
    <property type="match status" value="2"/>
</dbReference>
<dbReference type="SMART" id="SM00028">
    <property type="entry name" value="TPR"/>
    <property type="match status" value="6"/>
</dbReference>
<name>A0A170PEE0_9CHLR</name>
<feature type="domain" description="Guanylate cyclase" evidence="4">
    <location>
        <begin position="29"/>
        <end position="166"/>
    </location>
</feature>
<dbReference type="InterPro" id="IPR001054">
    <property type="entry name" value="A/G_cyclase"/>
</dbReference>
<dbReference type="GO" id="GO:0009190">
    <property type="term" value="P:cyclic nucleotide biosynthetic process"/>
    <property type="evidence" value="ECO:0007669"/>
    <property type="project" value="InterPro"/>
</dbReference>
<dbReference type="InterPro" id="IPR011990">
    <property type="entry name" value="TPR-like_helical_dom_sf"/>
</dbReference>
<sequence length="1355" mass="148223">MESLLAFIPEDRRLALAGGRDLPDRTTGSVLFADISGFTPLTAALAQELGVQRGAEEVLNQINPVYEAIIAELHLYGGSVMGFAGDSITCWFAGDDGARGVACALAMQAAMRPFATVKTPAGTPITLAIKVAVAAGPARRFIVGDPQIQLIDVLAGRTLDEVAAAEKMAEKGEVVVSRPVADALAEAADIAEWRTASGGERFAVIRGLHAWPAPAPHQSLTAVALSDEQARSWALPPVYSRLLSGERFLAELRPSVALFLKFSGIDYDNDEDAGRKLDAYVRWLQATAQTQEGFLIQLTIGDKGSYAYVSFGAPVAHADDSVRAVAAALDFQQLPAELDFISDIQIGISRGRVWAGECGARIRHTYGVMGNEVNMAARLMGKAQPGKTLVRRRVAEEARAFEFQQMGLMTVKGGAEPIPVAELVGRPQAQAAQNAQFDLPLIGREAQLAQLDRLLDSVLAGEGQIVTLQGPTGIGKSHLLSVFQQSAAANGFQVASGASQYVFQSTTYYPWQQIMRQVLGLKPGPAEQSAELTEADAIQTVEQTLVAINPDWRIRLPLLGDLLGLPIPDNPTTAAFDPKQRQESLFAFVGEVLRVWARSQPLCLIFDNAHWIDEASRGLLESLAKTIGDAPVLLIAAVRPIAETGSTTATLAAIHSLPHHHLIELDELDAASLERLIEAFLGSRPSLLANLLIAAKAQGNPFFARELVDALREAHQLIEMDGKWALSDGMIETMRKANVLTQDEGTWVLAQSADLTSINLGIPDSVHGVILARLDRLPDSHKPTIKVASVIGYSFELGLVAQVHPSNPLRGTLRDQAHVLEERDFIFQDWESRAETSRETYTFRQQATQEVSYETLLFTQRRELHMRLAALLEEQSPEATGQIAYHAYLGEDWARSLRFHLLAGAQDKQLFANLQSIEHYRRALTSAEHLSPPDTLSQRQQIHADLGELLLTIGQIDEAQEHLQTALALAEELGNTEAQAWICRWMARGFEVRGQYAPALEWIDRGLAVLGDRLTPAALELRLIAGLIYTRQGEYQRASQQAIASLLAAEELNAPSIVARSHNLLGNIDRSRGRSGEAAAHFEEALALYREIGNLQGQAQVQNSLASAYFDLGQWADADKVYRQAGQTFTQLGNIYNRIFVDNNLGGIALNQGRLDDALHYYQRALNALETIGGSLWVMGVLHLNLGATHIRRSELAIAFTHLYDSQRLFEQAQGRDMLPELHRRLAEAFLAQREFEQARQQAAKSLGLAEELAAPGEQGMVWRVIGAIQAAEGQITDAETSLEKAITLLREVGNDYGLACSQLSLAQLPDQRRSERRDTLLRECLPTFERLGAMMEMEQAYALMGETRLPTPEK</sequence>
<dbReference type="GO" id="GO:0035556">
    <property type="term" value="P:intracellular signal transduction"/>
    <property type="evidence" value="ECO:0007669"/>
    <property type="project" value="InterPro"/>
</dbReference>
<dbReference type="InterPro" id="IPR029787">
    <property type="entry name" value="Nucleotide_cyclase"/>
</dbReference>
<dbReference type="Pfam" id="PF13374">
    <property type="entry name" value="TPR_10"/>
    <property type="match status" value="1"/>
</dbReference>
<dbReference type="SUPFAM" id="SSF48452">
    <property type="entry name" value="TPR-like"/>
    <property type="match status" value="3"/>
</dbReference>
<evidence type="ECO:0000256" key="1">
    <source>
        <dbReference type="ARBA" id="ARBA00022741"/>
    </source>
</evidence>
<proteinExistence type="predicted"/>
<protein>
    <recommendedName>
        <fullName evidence="4">Guanylate cyclase domain-containing protein</fullName>
    </recommendedName>
</protein>
<keyword evidence="2" id="KW-0067">ATP-binding</keyword>
<reference evidence="5" key="1">
    <citation type="submission" date="2016-01" db="EMBL/GenBank/DDBJ databases">
        <authorList>
            <person name="Mcilroy J.S."/>
            <person name="Karst M S."/>
            <person name="Albertsen M."/>
        </authorList>
    </citation>
    <scope>NUCLEOTIDE SEQUENCE</scope>
    <source>
        <strain evidence="5">Cfx-K</strain>
    </source>
</reference>
<dbReference type="PANTHER" id="PTHR16305">
    <property type="entry name" value="TESTICULAR SOLUBLE ADENYLYL CYCLASE"/>
    <property type="match status" value="1"/>
</dbReference>